<evidence type="ECO:0000256" key="2">
    <source>
        <dbReference type="ARBA" id="ARBA00023136"/>
    </source>
</evidence>
<dbReference type="EMBL" id="CP104562">
    <property type="protein sequence ID" value="UXH80892.1"/>
    <property type="molecule type" value="Genomic_DNA"/>
</dbReference>
<dbReference type="InterPro" id="IPR006665">
    <property type="entry name" value="OmpA-like"/>
</dbReference>
<feature type="region of interest" description="Disordered" evidence="5">
    <location>
        <begin position="179"/>
        <end position="210"/>
    </location>
</feature>
<dbReference type="Pfam" id="PF00691">
    <property type="entry name" value="OmpA"/>
    <property type="match status" value="1"/>
</dbReference>
<dbReference type="Proteomes" id="UP001064933">
    <property type="component" value="Chromosome"/>
</dbReference>
<feature type="compositionally biased region" description="Basic and acidic residues" evidence="5">
    <location>
        <begin position="190"/>
        <end position="203"/>
    </location>
</feature>
<evidence type="ECO:0000313" key="8">
    <source>
        <dbReference type="Proteomes" id="UP001064933"/>
    </source>
</evidence>
<dbReference type="Pfam" id="PF13488">
    <property type="entry name" value="Gly-zipper_Omp"/>
    <property type="match status" value="1"/>
</dbReference>
<sequence length="210" mass="21719">MAAVTTVAALAGCANMDERQRGTAGGAAIGAVAGAVLSSATGGKAGTGAIVGGALGAVAGNVWSRHMEDKRRAMEQATQGTGVEVTRTADNQLKLEVPSDISFATNSAVVEPRLRPVLDGFANGLNSGPTTVVRVIGHTDNTGSDAINDPLSLRRAESVRNYLVDRGVRGDRVEVAGRGSREPLVSNDTAESRSKNRRVEIFLREPQQGG</sequence>
<name>A0ABY6B6T1_9BURK</name>
<reference evidence="7" key="1">
    <citation type="submission" date="2022-10" db="EMBL/GenBank/DDBJ databases">
        <title>Characterization and whole genome sequencing of a new Roseateles species, isolated from fresh water.</title>
        <authorList>
            <person name="Guliayeva D.Y."/>
            <person name="Akhremchuk A.E."/>
            <person name="Sikolenko M.A."/>
            <person name="Valentovich L.N."/>
            <person name="Sidarenka A.V."/>
        </authorList>
    </citation>
    <scope>NUCLEOTIDE SEQUENCE</scope>
    <source>
        <strain evidence="7">BIM B-1768</strain>
    </source>
</reference>
<evidence type="ECO:0000256" key="5">
    <source>
        <dbReference type="SAM" id="MobiDB-lite"/>
    </source>
</evidence>
<dbReference type="InterPro" id="IPR006664">
    <property type="entry name" value="OMP_bac"/>
</dbReference>
<dbReference type="PANTHER" id="PTHR30329:SF21">
    <property type="entry name" value="LIPOPROTEIN YIAD-RELATED"/>
    <property type="match status" value="1"/>
</dbReference>
<dbReference type="PRINTS" id="PR01023">
    <property type="entry name" value="NAFLGMOTY"/>
</dbReference>
<accession>A0ABY6B6T1</accession>
<dbReference type="PRINTS" id="PR01021">
    <property type="entry name" value="OMPADOMAIN"/>
</dbReference>
<comment type="subcellular location">
    <subcellularLocation>
        <location evidence="1">Cell outer membrane</location>
    </subcellularLocation>
</comment>
<dbReference type="InterPro" id="IPR050330">
    <property type="entry name" value="Bact_OuterMem_StrucFunc"/>
</dbReference>
<dbReference type="PANTHER" id="PTHR30329">
    <property type="entry name" value="STATOR ELEMENT OF FLAGELLAR MOTOR COMPLEX"/>
    <property type="match status" value="1"/>
</dbReference>
<dbReference type="CDD" id="cd07185">
    <property type="entry name" value="OmpA_C-like"/>
    <property type="match status" value="1"/>
</dbReference>
<evidence type="ECO:0000256" key="4">
    <source>
        <dbReference type="PROSITE-ProRule" id="PRU00473"/>
    </source>
</evidence>
<protein>
    <submittedName>
        <fullName evidence="7">OmpA family protein</fullName>
    </submittedName>
</protein>
<dbReference type="InterPro" id="IPR039567">
    <property type="entry name" value="Gly-zipper"/>
</dbReference>
<keyword evidence="3" id="KW-0998">Cell outer membrane</keyword>
<evidence type="ECO:0000313" key="7">
    <source>
        <dbReference type="EMBL" id="UXH80892.1"/>
    </source>
</evidence>
<dbReference type="InterPro" id="IPR036737">
    <property type="entry name" value="OmpA-like_sf"/>
</dbReference>
<keyword evidence="2 4" id="KW-0472">Membrane</keyword>
<dbReference type="PROSITE" id="PS51123">
    <property type="entry name" value="OMPA_2"/>
    <property type="match status" value="1"/>
</dbReference>
<organism evidence="7 8">
    <name type="scientific">Roseateles amylovorans</name>
    <dbReference type="NCBI Taxonomy" id="2978473"/>
    <lineage>
        <taxon>Bacteria</taxon>
        <taxon>Pseudomonadati</taxon>
        <taxon>Pseudomonadota</taxon>
        <taxon>Betaproteobacteria</taxon>
        <taxon>Burkholderiales</taxon>
        <taxon>Sphaerotilaceae</taxon>
        <taxon>Roseateles</taxon>
    </lineage>
</organism>
<dbReference type="Gene3D" id="3.30.1330.60">
    <property type="entry name" value="OmpA-like domain"/>
    <property type="match status" value="1"/>
</dbReference>
<gene>
    <name evidence="7" type="ORF">N4261_14395</name>
</gene>
<feature type="domain" description="OmpA-like" evidence="6">
    <location>
        <begin position="90"/>
        <end position="207"/>
    </location>
</feature>
<dbReference type="RefSeq" id="WP_261760708.1">
    <property type="nucleotide sequence ID" value="NZ_CP104562.2"/>
</dbReference>
<evidence type="ECO:0000256" key="1">
    <source>
        <dbReference type="ARBA" id="ARBA00004442"/>
    </source>
</evidence>
<evidence type="ECO:0000256" key="3">
    <source>
        <dbReference type="ARBA" id="ARBA00023237"/>
    </source>
</evidence>
<dbReference type="SUPFAM" id="SSF103088">
    <property type="entry name" value="OmpA-like"/>
    <property type="match status" value="1"/>
</dbReference>
<evidence type="ECO:0000259" key="6">
    <source>
        <dbReference type="PROSITE" id="PS51123"/>
    </source>
</evidence>
<keyword evidence="8" id="KW-1185">Reference proteome</keyword>
<proteinExistence type="predicted"/>